<dbReference type="InterPro" id="IPR020471">
    <property type="entry name" value="AKR"/>
</dbReference>
<evidence type="ECO:0000313" key="2">
    <source>
        <dbReference type="EMBL" id="KGD73625.1"/>
    </source>
</evidence>
<dbReference type="InterPro" id="IPR036812">
    <property type="entry name" value="NAD(P)_OxRdtase_dom_sf"/>
</dbReference>
<feature type="domain" description="NADP-dependent oxidoreductase" evidence="1">
    <location>
        <begin position="10"/>
        <end position="260"/>
    </location>
</feature>
<dbReference type="SUPFAM" id="SSF51430">
    <property type="entry name" value="NAD(P)-linked oxidoreductase"/>
    <property type="match status" value="1"/>
</dbReference>
<accession>A0A095VG63</accession>
<reference evidence="2" key="1">
    <citation type="submission" date="2014-12" db="EMBL/GenBank/DDBJ databases">
        <title>The draft genome of the Tatumella morbirosei type strain, LMG23360T isolated from pineapple rot.</title>
        <authorList>
            <person name="Smits T.H."/>
            <person name="Palmer M."/>
            <person name="Venter S.N."/>
            <person name="Duffy B."/>
            <person name="Steenkamp E.T."/>
            <person name="Chan W.Y."/>
            <person name="Coutinho T.A."/>
            <person name="Coetzee M.P."/>
            <person name="De Maayer P."/>
        </authorList>
    </citation>
    <scope>NUCLEOTIDE SEQUENCE [LARGE SCALE GENOMIC DNA]</scope>
    <source>
        <strain evidence="2">LMG 23360</strain>
    </source>
</reference>
<evidence type="ECO:0000259" key="1">
    <source>
        <dbReference type="Pfam" id="PF00248"/>
    </source>
</evidence>
<dbReference type="OrthoDB" id="9768793at2"/>
<proteinExistence type="predicted"/>
<dbReference type="PANTHER" id="PTHR43638">
    <property type="entry name" value="OXIDOREDUCTASE, ALDO/KETO REDUCTASE FAMILY PROTEIN"/>
    <property type="match status" value="1"/>
</dbReference>
<dbReference type="eggNOG" id="COG0656">
    <property type="taxonomic scope" value="Bacteria"/>
</dbReference>
<name>A0A095VG63_9GAMM</name>
<dbReference type="GO" id="GO:0016491">
    <property type="term" value="F:oxidoreductase activity"/>
    <property type="evidence" value="ECO:0007669"/>
    <property type="project" value="InterPro"/>
</dbReference>
<protein>
    <recommendedName>
        <fullName evidence="1">NADP-dependent oxidoreductase domain-containing protein</fullName>
    </recommendedName>
</protein>
<comment type="caution">
    <text evidence="2">The sequence shown here is derived from an EMBL/GenBank/DDBJ whole genome shotgun (WGS) entry which is preliminary data.</text>
</comment>
<dbReference type="RefSeq" id="WP_038019962.1">
    <property type="nucleotide sequence ID" value="NZ_JPKR02000002.1"/>
</dbReference>
<dbReference type="PANTHER" id="PTHR43638:SF3">
    <property type="entry name" value="ALDEHYDE REDUCTASE"/>
    <property type="match status" value="1"/>
</dbReference>
<dbReference type="AlphaFoldDB" id="A0A095VG63"/>
<sequence>MKKQQDLSPLAAGTWHLGTGRYPEKTEISALHQAIDSGITTIDTAEMYGLGRSERLVGKVMATRREEVCLISKIFPWNANPLLARRQCLASLKRLRTDFLDFYLLHWRYPGYLPWAVRSLEALRKEGLIGGWGVSNFDIQDMSRLLSIPGGENCQINQVLYNCQSRGIEYRLISLCQQAGVRLMAYSPLGGAGAPLLRAPVLERIAMEHGTEASVIALAWILLQKNMTAIAETGNPEHAQRNALASGIMLSPADIAAINGVFPPPTSKQPLDRR</sequence>
<dbReference type="Gene3D" id="3.20.20.100">
    <property type="entry name" value="NADP-dependent oxidoreductase domain"/>
    <property type="match status" value="1"/>
</dbReference>
<gene>
    <name evidence="2" type="ORF">HA49_10260</name>
</gene>
<evidence type="ECO:0000313" key="3">
    <source>
        <dbReference type="Proteomes" id="UP000029577"/>
    </source>
</evidence>
<dbReference type="InterPro" id="IPR023210">
    <property type="entry name" value="NADP_OxRdtase_dom"/>
</dbReference>
<organism evidence="2 3">
    <name type="scientific">Tatumella morbirosei</name>
    <dbReference type="NCBI Taxonomy" id="642227"/>
    <lineage>
        <taxon>Bacteria</taxon>
        <taxon>Pseudomonadati</taxon>
        <taxon>Pseudomonadota</taxon>
        <taxon>Gammaproteobacteria</taxon>
        <taxon>Enterobacterales</taxon>
        <taxon>Erwiniaceae</taxon>
        <taxon>Tatumella</taxon>
    </lineage>
</organism>
<dbReference type="EMBL" id="JPKR02000002">
    <property type="protein sequence ID" value="KGD73625.1"/>
    <property type="molecule type" value="Genomic_DNA"/>
</dbReference>
<dbReference type="Pfam" id="PF00248">
    <property type="entry name" value="Aldo_ket_red"/>
    <property type="match status" value="1"/>
</dbReference>
<dbReference type="Proteomes" id="UP000029577">
    <property type="component" value="Unassembled WGS sequence"/>
</dbReference>
<keyword evidence="3" id="KW-1185">Reference proteome</keyword>
<dbReference type="STRING" id="642227.HA49_10260"/>
<dbReference type="PRINTS" id="PR00069">
    <property type="entry name" value="ALDKETRDTASE"/>
</dbReference>